<dbReference type="PANTHER" id="PTHR23416">
    <property type="entry name" value="SIALIC ACID SYNTHASE-RELATED"/>
    <property type="match status" value="1"/>
</dbReference>
<comment type="similarity">
    <text evidence="1">Belongs to the transferase hexapeptide repeat family.</text>
</comment>
<dbReference type="SUPFAM" id="SSF51161">
    <property type="entry name" value="Trimeric LpxA-like enzymes"/>
    <property type="match status" value="1"/>
</dbReference>
<dbReference type="InterPro" id="IPR051159">
    <property type="entry name" value="Hexapeptide_acetyltransf"/>
</dbReference>
<gene>
    <name evidence="4" type="ORF">AbraCBS73388_002419</name>
</gene>
<dbReference type="InterPro" id="IPR001451">
    <property type="entry name" value="Hexapep"/>
</dbReference>
<comment type="caution">
    <text evidence="4">The sequence shown here is derived from an EMBL/GenBank/DDBJ whole genome shotgun (WGS) entry which is preliminary data.</text>
</comment>
<feature type="domain" description="Maltose/galactoside acetyltransferase" evidence="3">
    <location>
        <begin position="27"/>
        <end position="87"/>
    </location>
</feature>
<proteinExistence type="inferred from homology"/>
<evidence type="ECO:0000256" key="1">
    <source>
        <dbReference type="ARBA" id="ARBA00007274"/>
    </source>
</evidence>
<evidence type="ECO:0000313" key="5">
    <source>
        <dbReference type="Proteomes" id="UP001143548"/>
    </source>
</evidence>
<dbReference type="InterPro" id="IPR011004">
    <property type="entry name" value="Trimer_LpxA-like_sf"/>
</dbReference>
<dbReference type="PANTHER" id="PTHR23416:SF23">
    <property type="entry name" value="ACETYLTRANSFERASE C18B11.09C-RELATED"/>
    <property type="match status" value="1"/>
</dbReference>
<evidence type="ECO:0000313" key="4">
    <source>
        <dbReference type="EMBL" id="GKZ26335.1"/>
    </source>
</evidence>
<dbReference type="InterPro" id="IPR024688">
    <property type="entry name" value="Mac_dom"/>
</dbReference>
<evidence type="ECO:0000256" key="2">
    <source>
        <dbReference type="ARBA" id="ARBA00022679"/>
    </source>
</evidence>
<dbReference type="EMBL" id="BROQ01000142">
    <property type="protein sequence ID" value="GKZ26335.1"/>
    <property type="molecule type" value="Genomic_DNA"/>
</dbReference>
<accession>A0A9W5YYB5</accession>
<dbReference type="GO" id="GO:0016407">
    <property type="term" value="F:acetyltransferase activity"/>
    <property type="evidence" value="ECO:0007669"/>
    <property type="project" value="InterPro"/>
</dbReference>
<dbReference type="Gene3D" id="2.160.10.10">
    <property type="entry name" value="Hexapeptide repeat proteins"/>
    <property type="match status" value="1"/>
</dbReference>
<dbReference type="Pfam" id="PF00132">
    <property type="entry name" value="Hexapep"/>
    <property type="match status" value="1"/>
</dbReference>
<dbReference type="AlphaFoldDB" id="A0A9W5YYB5"/>
<protein>
    <recommendedName>
        <fullName evidence="3">Maltose/galactoside acetyltransferase domain-containing protein</fullName>
    </recommendedName>
</protein>
<reference evidence="4" key="1">
    <citation type="submission" date="2022-07" db="EMBL/GenBank/DDBJ databases">
        <title>Taxonomy of Aspergillus series Nigri: significant species reduction supported by multi-species coalescent approaches.</title>
        <authorList>
            <person name="Bian C."/>
            <person name="Kusuya Y."/>
            <person name="Sklenar F."/>
            <person name="D'hooge E."/>
            <person name="Yaguchi T."/>
            <person name="Takahashi H."/>
            <person name="Hubka V."/>
        </authorList>
    </citation>
    <scope>NUCLEOTIDE SEQUENCE</scope>
    <source>
        <strain evidence="4">CBS 733.88</strain>
    </source>
</reference>
<evidence type="ECO:0000259" key="3">
    <source>
        <dbReference type="SMART" id="SM01266"/>
    </source>
</evidence>
<organism evidence="4 5">
    <name type="scientific">Aspergillus brasiliensis</name>
    <dbReference type="NCBI Taxonomy" id="319629"/>
    <lineage>
        <taxon>Eukaryota</taxon>
        <taxon>Fungi</taxon>
        <taxon>Dikarya</taxon>
        <taxon>Ascomycota</taxon>
        <taxon>Pezizomycotina</taxon>
        <taxon>Eurotiomycetes</taxon>
        <taxon>Eurotiomycetidae</taxon>
        <taxon>Eurotiales</taxon>
        <taxon>Aspergillaceae</taxon>
        <taxon>Aspergillus</taxon>
        <taxon>Aspergillus subgen. Circumdati</taxon>
    </lineage>
</organism>
<dbReference type="SMART" id="SM01266">
    <property type="entry name" value="Mac"/>
    <property type="match status" value="1"/>
</dbReference>
<dbReference type="GO" id="GO:0008374">
    <property type="term" value="F:O-acyltransferase activity"/>
    <property type="evidence" value="ECO:0007669"/>
    <property type="project" value="TreeGrafter"/>
</dbReference>
<dbReference type="Proteomes" id="UP001143548">
    <property type="component" value="Unassembled WGS sequence"/>
</dbReference>
<dbReference type="Pfam" id="PF12464">
    <property type="entry name" value="Mac"/>
    <property type="match status" value="1"/>
</dbReference>
<sequence length="241" mass="26263">MEPSTEKKYGLITIAKSLANTPWCDQYERMISGMLYDPLAPELMQSRFRARKLMSKYNAPIPDNISFEDLTAQREELLKQLLGETGKGAFIEPPFMVDYGCNIKVGEGFYANFGYVDVIATSLPNSTYSWGIYSTTMLDCSLILIGDRVAFGPNVSILAATHETSVESRRNGVEFAREVYIGNDCWIGAGVSILPGVHIGEGCTIGAGSVVAKHIPPFSVAVGSPARVVKQVEPPRNGSRS</sequence>
<name>A0A9W5YYB5_9EURO</name>
<dbReference type="CDD" id="cd03357">
    <property type="entry name" value="LbH_MAT_GAT"/>
    <property type="match status" value="1"/>
</dbReference>
<keyword evidence="2" id="KW-0808">Transferase</keyword>